<keyword evidence="1" id="KW-0812">Transmembrane</keyword>
<organism evidence="2 3">
    <name type="scientific">Elysia crispata</name>
    <name type="common">lettuce slug</name>
    <dbReference type="NCBI Taxonomy" id="231223"/>
    <lineage>
        <taxon>Eukaryota</taxon>
        <taxon>Metazoa</taxon>
        <taxon>Spiralia</taxon>
        <taxon>Lophotrochozoa</taxon>
        <taxon>Mollusca</taxon>
        <taxon>Gastropoda</taxon>
        <taxon>Heterobranchia</taxon>
        <taxon>Euthyneura</taxon>
        <taxon>Panpulmonata</taxon>
        <taxon>Sacoglossa</taxon>
        <taxon>Placobranchoidea</taxon>
        <taxon>Plakobranchidae</taxon>
        <taxon>Elysia</taxon>
    </lineage>
</organism>
<evidence type="ECO:0000313" key="3">
    <source>
        <dbReference type="Proteomes" id="UP001283361"/>
    </source>
</evidence>
<dbReference type="AlphaFoldDB" id="A0AAE1AYB8"/>
<reference evidence="2" key="1">
    <citation type="journal article" date="2023" name="G3 (Bethesda)">
        <title>A reference genome for the long-term kleptoplast-retaining sea slug Elysia crispata morphotype clarki.</title>
        <authorList>
            <person name="Eastman K.E."/>
            <person name="Pendleton A.L."/>
            <person name="Shaikh M.A."/>
            <person name="Suttiyut T."/>
            <person name="Ogas R."/>
            <person name="Tomko P."/>
            <person name="Gavelis G."/>
            <person name="Widhalm J.R."/>
            <person name="Wisecaver J.H."/>
        </authorList>
    </citation>
    <scope>NUCLEOTIDE SEQUENCE</scope>
    <source>
        <strain evidence="2">ECLA1</strain>
    </source>
</reference>
<gene>
    <name evidence="2" type="ORF">RRG08_021338</name>
</gene>
<keyword evidence="3" id="KW-1185">Reference proteome</keyword>
<proteinExistence type="predicted"/>
<feature type="transmembrane region" description="Helical" evidence="1">
    <location>
        <begin position="111"/>
        <end position="135"/>
    </location>
</feature>
<name>A0AAE1AYB8_9GAST</name>
<dbReference type="Proteomes" id="UP001283361">
    <property type="component" value="Unassembled WGS sequence"/>
</dbReference>
<keyword evidence="1" id="KW-1133">Transmembrane helix</keyword>
<sequence>MTSRLIGEQTGLLPMSTCTVCVSEDGERLIVEGVKVVAVVLMTAINKKGGDIGSDDGGWDDDGASTACDSIGSNRGSTGEVVILVIVVTVEKGEGGDGGGRSSRGRDGGNVMVKVVLGAIVVVEVAAVIVSWVLMVGMVMR</sequence>
<evidence type="ECO:0000313" key="2">
    <source>
        <dbReference type="EMBL" id="KAK3796314.1"/>
    </source>
</evidence>
<evidence type="ECO:0000256" key="1">
    <source>
        <dbReference type="SAM" id="Phobius"/>
    </source>
</evidence>
<protein>
    <submittedName>
        <fullName evidence="2">Uncharacterized protein</fullName>
    </submittedName>
</protein>
<dbReference type="EMBL" id="JAWDGP010000891">
    <property type="protein sequence ID" value="KAK3796314.1"/>
    <property type="molecule type" value="Genomic_DNA"/>
</dbReference>
<accession>A0AAE1AYB8</accession>
<keyword evidence="1" id="KW-0472">Membrane</keyword>
<comment type="caution">
    <text evidence="2">The sequence shown here is derived from an EMBL/GenBank/DDBJ whole genome shotgun (WGS) entry which is preliminary data.</text>
</comment>